<proteinExistence type="predicted"/>
<feature type="chain" id="PRO_5016290106" description="PilX N-terminal" evidence="1">
    <location>
        <begin position="21"/>
        <end position="381"/>
    </location>
</feature>
<comment type="caution">
    <text evidence="2">The sequence shown here is derived from an EMBL/GenBank/DDBJ whole genome shotgun (WGS) entry which is preliminary data.</text>
</comment>
<feature type="signal peptide" evidence="1">
    <location>
        <begin position="1"/>
        <end position="20"/>
    </location>
</feature>
<dbReference type="EMBL" id="QGGB01000009">
    <property type="protein sequence ID" value="PWN05602.1"/>
    <property type="molecule type" value="Genomic_DNA"/>
</dbReference>
<gene>
    <name evidence="2" type="ORF">DDZ15_13470</name>
</gene>
<protein>
    <recommendedName>
        <fullName evidence="4">PilX N-terminal</fullName>
    </recommendedName>
</protein>
<organism evidence="2 3">
    <name type="scientific">Rhodohalobacter mucosus</name>
    <dbReference type="NCBI Taxonomy" id="2079485"/>
    <lineage>
        <taxon>Bacteria</taxon>
        <taxon>Pseudomonadati</taxon>
        <taxon>Balneolota</taxon>
        <taxon>Balneolia</taxon>
        <taxon>Balneolales</taxon>
        <taxon>Balneolaceae</taxon>
        <taxon>Rhodohalobacter</taxon>
    </lineage>
</organism>
<evidence type="ECO:0000313" key="3">
    <source>
        <dbReference type="Proteomes" id="UP000245533"/>
    </source>
</evidence>
<dbReference type="AlphaFoldDB" id="A0A316TTK0"/>
<reference evidence="2 3" key="1">
    <citation type="submission" date="2018-05" db="EMBL/GenBank/DDBJ databases">
        <title>Rhodohalobacter halophilus gen. nov., sp. nov., a moderately halophilic member of the family Balneolaceae.</title>
        <authorList>
            <person name="Liu Z.-W."/>
        </authorList>
    </citation>
    <scope>NUCLEOTIDE SEQUENCE [LARGE SCALE GENOMIC DNA]</scope>
    <source>
        <strain evidence="2 3">8A47</strain>
    </source>
</reference>
<dbReference type="Proteomes" id="UP000245533">
    <property type="component" value="Unassembled WGS sequence"/>
</dbReference>
<name>A0A316TTK0_9BACT</name>
<keyword evidence="1" id="KW-0732">Signal</keyword>
<accession>A0A316TTK0</accession>
<evidence type="ECO:0000313" key="2">
    <source>
        <dbReference type="EMBL" id="PWN05602.1"/>
    </source>
</evidence>
<keyword evidence="3" id="KW-1185">Reference proteome</keyword>
<evidence type="ECO:0000256" key="1">
    <source>
        <dbReference type="SAM" id="SignalP"/>
    </source>
</evidence>
<sequence length="381" mass="41717">MLIICAGVLISLGFVALSTSNTGMMLTEKNVNYAEYTMAKNAAHTAIQMAMQEINQDNNWPNDHDINNPWTITVQDRDIALYTDYYQNPNYWDPDSLWLYSNADYLNEFVQVRTLYLKQPFSSLVPDFEGALTVAAEAHKFNFTMGGSSFINGDGPTGCENKPAITTMTGSGDNFSVTEAKGKKGVQGDPMVYENPDLSYQPTDEMIARLASTDGVQYISGNYKGSMGTQENPGVFFVEDNARLTGGISEGYGILVIRSDGYMEYEGEDGATLDIAGNFTFNGLIVFENAYNFTGRGTPTINGNILVGHTEDHPDHLQVDIDVSGNIAIQYDCNAEQYAKMAAANAVKQNKYTQVVTSENVRIPPSGSTGETLIEKVKSLL</sequence>
<evidence type="ECO:0008006" key="4">
    <source>
        <dbReference type="Google" id="ProtNLM"/>
    </source>
</evidence>